<sequence length="110" mass="12368">DCSTVCESDALDALYTGVGVDRVMYGSDDMIGPMRGKYISFGMAWSNINEHNHSLKLDHCDHRMTFIRYEQLRAMKRGSKQIGLSEKQKEALFYGTAKNLVGSVKSTNKI</sequence>
<protein>
    <recommendedName>
        <fullName evidence="2">Amidohydrolase-related domain-containing protein</fullName>
    </recommendedName>
</protein>
<proteinExistence type="predicted"/>
<gene>
    <name evidence="1" type="ORF">METZ01_LOCUS311834</name>
</gene>
<accession>A0A382NE42</accession>
<dbReference type="Gene3D" id="3.20.20.140">
    <property type="entry name" value="Metal-dependent hydrolases"/>
    <property type="match status" value="1"/>
</dbReference>
<evidence type="ECO:0008006" key="2">
    <source>
        <dbReference type="Google" id="ProtNLM"/>
    </source>
</evidence>
<dbReference type="InterPro" id="IPR032466">
    <property type="entry name" value="Metal_Hydrolase"/>
</dbReference>
<feature type="non-terminal residue" evidence="1">
    <location>
        <position position="1"/>
    </location>
</feature>
<reference evidence="1" key="1">
    <citation type="submission" date="2018-05" db="EMBL/GenBank/DDBJ databases">
        <authorList>
            <person name="Lanie J.A."/>
            <person name="Ng W.-L."/>
            <person name="Kazmierczak K.M."/>
            <person name="Andrzejewski T.M."/>
            <person name="Davidsen T.M."/>
            <person name="Wayne K.J."/>
            <person name="Tettelin H."/>
            <person name="Glass J.I."/>
            <person name="Rusch D."/>
            <person name="Podicherti R."/>
            <person name="Tsui H.-C.T."/>
            <person name="Winkler M.E."/>
        </authorList>
    </citation>
    <scope>NUCLEOTIDE SEQUENCE</scope>
</reference>
<evidence type="ECO:0000313" key="1">
    <source>
        <dbReference type="EMBL" id="SVC58980.1"/>
    </source>
</evidence>
<dbReference type="EMBL" id="UINC01099593">
    <property type="protein sequence ID" value="SVC58980.1"/>
    <property type="molecule type" value="Genomic_DNA"/>
</dbReference>
<dbReference type="SUPFAM" id="SSF51556">
    <property type="entry name" value="Metallo-dependent hydrolases"/>
    <property type="match status" value="1"/>
</dbReference>
<name>A0A382NE42_9ZZZZ</name>
<dbReference type="AlphaFoldDB" id="A0A382NE42"/>
<organism evidence="1">
    <name type="scientific">marine metagenome</name>
    <dbReference type="NCBI Taxonomy" id="408172"/>
    <lineage>
        <taxon>unclassified sequences</taxon>
        <taxon>metagenomes</taxon>
        <taxon>ecological metagenomes</taxon>
    </lineage>
</organism>